<protein>
    <submittedName>
        <fullName evidence="6">Heat-shock protein Hsp70</fullName>
    </submittedName>
</protein>
<evidence type="ECO:0000313" key="7">
    <source>
        <dbReference type="Proteomes" id="UP000054223"/>
    </source>
</evidence>
<keyword evidence="3 5" id="KW-0067">ATP-binding</keyword>
<proteinExistence type="inferred from homology"/>
<dbReference type="PROSITE" id="PS01036">
    <property type="entry name" value="HSP70_3"/>
    <property type="match status" value="1"/>
</dbReference>
<name>A0A9X0L3G8_SOLP1</name>
<dbReference type="PROSITE" id="PS00329">
    <property type="entry name" value="HSP70_2"/>
    <property type="match status" value="1"/>
</dbReference>
<dbReference type="AlphaFoldDB" id="A0A9X0L3G8"/>
<dbReference type="Gene3D" id="3.90.640.10">
    <property type="entry name" value="Actin, Chain A, domain 4"/>
    <property type="match status" value="1"/>
</dbReference>
<dbReference type="PRINTS" id="PR00301">
    <property type="entry name" value="HEATSHOCK70"/>
</dbReference>
<dbReference type="OrthoDB" id="9766019at2"/>
<dbReference type="FunFam" id="3.30.420.40:FF:000046">
    <property type="entry name" value="Chaperone protein HscA"/>
    <property type="match status" value="1"/>
</dbReference>
<dbReference type="NCBIfam" id="NF003520">
    <property type="entry name" value="PRK05183.1"/>
    <property type="match status" value="1"/>
</dbReference>
<comment type="caution">
    <text evidence="6">The sequence shown here is derived from an EMBL/GenBank/DDBJ whole genome shotgun (WGS) entry which is preliminary data.</text>
</comment>
<dbReference type="Proteomes" id="UP000054223">
    <property type="component" value="Unassembled WGS sequence"/>
</dbReference>
<dbReference type="RefSeq" id="WP_059072199.1">
    <property type="nucleotide sequence ID" value="NZ_LNAL01000008.1"/>
</dbReference>
<dbReference type="EMBL" id="LNAL01000008">
    <property type="protein sequence ID" value="KUG06503.1"/>
    <property type="molecule type" value="Genomic_DNA"/>
</dbReference>
<dbReference type="SUPFAM" id="SSF100934">
    <property type="entry name" value="Heat shock protein 70kD (HSP70), C-terminal subdomain"/>
    <property type="match status" value="1"/>
</dbReference>
<comment type="similarity">
    <text evidence="1 5">Belongs to the heat shock protein 70 family.</text>
</comment>
<dbReference type="InterPro" id="IPR043129">
    <property type="entry name" value="ATPase_NBD"/>
</dbReference>
<evidence type="ECO:0000313" key="6">
    <source>
        <dbReference type="EMBL" id="KUG06503.1"/>
    </source>
</evidence>
<dbReference type="PANTHER" id="PTHR19375">
    <property type="entry name" value="HEAT SHOCK PROTEIN 70KDA"/>
    <property type="match status" value="1"/>
</dbReference>
<organism evidence="6 7">
    <name type="scientific">Solirubrum puertoriconensis</name>
    <dbReference type="NCBI Taxonomy" id="1751427"/>
    <lineage>
        <taxon>Bacteria</taxon>
        <taxon>Pseudomonadati</taxon>
        <taxon>Bacteroidota</taxon>
        <taxon>Cytophagia</taxon>
        <taxon>Cytophagales</taxon>
    </lineage>
</organism>
<keyword evidence="2 5" id="KW-0547">Nucleotide-binding</keyword>
<keyword evidence="7" id="KW-1185">Reference proteome</keyword>
<gene>
    <name evidence="6" type="ORF">ASU33_03875</name>
</gene>
<evidence type="ECO:0000256" key="1">
    <source>
        <dbReference type="ARBA" id="ARBA00007381"/>
    </source>
</evidence>
<evidence type="ECO:0000256" key="3">
    <source>
        <dbReference type="ARBA" id="ARBA00022840"/>
    </source>
</evidence>
<accession>A0A9X0L3G8</accession>
<dbReference type="SUPFAM" id="SSF53067">
    <property type="entry name" value="Actin-like ATPase domain"/>
    <property type="match status" value="2"/>
</dbReference>
<dbReference type="Gene3D" id="3.30.420.40">
    <property type="match status" value="2"/>
</dbReference>
<reference evidence="6 7" key="1">
    <citation type="submission" date="2015-11" db="EMBL/GenBank/DDBJ databases">
        <title>Solirubrum puertoriconensis gen. nov. an environmental bacteria isolated in Puerto Rico.</title>
        <authorList>
            <person name="Cuebas-Irizarry M.F."/>
            <person name="Montalvo-Rodriguez R."/>
        </authorList>
    </citation>
    <scope>NUCLEOTIDE SEQUENCE [LARGE SCALE GENOMIC DNA]</scope>
    <source>
        <strain evidence="6 7">MC1A</strain>
    </source>
</reference>
<dbReference type="Gene3D" id="2.60.34.10">
    <property type="entry name" value="Substrate Binding Domain Of DNAk, Chain A, domain 1"/>
    <property type="match status" value="1"/>
</dbReference>
<dbReference type="InterPro" id="IPR029048">
    <property type="entry name" value="HSP70_C_sf"/>
</dbReference>
<dbReference type="SUPFAM" id="SSF100920">
    <property type="entry name" value="Heat shock protein 70kD (HSP70), peptide-binding domain"/>
    <property type="match status" value="1"/>
</dbReference>
<dbReference type="Pfam" id="PF00012">
    <property type="entry name" value="HSP70"/>
    <property type="match status" value="1"/>
</dbReference>
<dbReference type="GO" id="GO:0005524">
    <property type="term" value="F:ATP binding"/>
    <property type="evidence" value="ECO:0007669"/>
    <property type="project" value="UniProtKB-KW"/>
</dbReference>
<evidence type="ECO:0000256" key="4">
    <source>
        <dbReference type="ARBA" id="ARBA00023186"/>
    </source>
</evidence>
<dbReference type="Gene3D" id="1.20.1270.10">
    <property type="match status" value="1"/>
</dbReference>
<dbReference type="InterPro" id="IPR018181">
    <property type="entry name" value="Heat_shock_70_CS"/>
</dbReference>
<dbReference type="GO" id="GO:0140662">
    <property type="term" value="F:ATP-dependent protein folding chaperone"/>
    <property type="evidence" value="ECO:0007669"/>
    <property type="project" value="InterPro"/>
</dbReference>
<evidence type="ECO:0000256" key="2">
    <source>
        <dbReference type="ARBA" id="ARBA00022741"/>
    </source>
</evidence>
<dbReference type="FunFam" id="3.30.420.40:FF:000020">
    <property type="entry name" value="Chaperone protein HscA homolog"/>
    <property type="match status" value="1"/>
</dbReference>
<dbReference type="InterPro" id="IPR013126">
    <property type="entry name" value="Hsp_70_fam"/>
</dbReference>
<sequence length="620" mass="68069">MAKVSINLMTGSLQQEEIIVGIDLGTTNSLVAYIHPESRQPIAINDQGRGTIVPSVVHFPADGSAPVVGNDAKGYFETDPERTIYSVKRLLGKSYRDLGNHAGELGYKVIDDDTEGLVKIRVQDRFYSPIELSAEILKELRARAEHALKTPVNKAVITVPAYFNDSQRQATRDAGRLAGLEVLRIVNEPTAAALAYGIGLSPEEEKTVAVYDLGGGTFDISILSLHQGIFEVLSTNGDTYLGGDDFDRVVVNHWVHRHELQSAVLEDPLLKQRLRLMAEQAKRHLSQEEVFGAALNSEVNLTLTRAEFNQLIQPLVARTIDSCRQALADAKLTVDKLDAVLLVGGSTRVPLVFDSVSEFFGQQANNSLNPDEVVALGAGIQADILAGNRRDILLLDVTPLTLGIETMGGLMDPIIPRNSKIPTKAGRQYTTSVDGQVNMKISVFQGERDLVRENRKLAEFDLRGIPAMPAGLPKIDVNFILNADGILKVEAIELRSGIQQSIEVKPQYGLTDEQVEQMLIDSLTHAKDDVAARMVIEARTAAEQMLYQVDRFVHNNGQHLTEVEITQTRQKADVLRSVLGSGDKDAIYRAVDELEELTSPFAERVMQISIKQAMSGKKII</sequence>
<dbReference type="PROSITE" id="PS00297">
    <property type="entry name" value="HSP70_1"/>
    <property type="match status" value="1"/>
</dbReference>
<keyword evidence="4" id="KW-0143">Chaperone</keyword>
<dbReference type="InterPro" id="IPR029047">
    <property type="entry name" value="HSP70_peptide-bd_sf"/>
</dbReference>
<dbReference type="FunFam" id="3.90.640.10:FF:000003">
    <property type="entry name" value="Molecular chaperone DnaK"/>
    <property type="match status" value="1"/>
</dbReference>
<evidence type="ECO:0000256" key="5">
    <source>
        <dbReference type="RuleBase" id="RU003322"/>
    </source>
</evidence>